<evidence type="ECO:0008006" key="5">
    <source>
        <dbReference type="Google" id="ProtNLM"/>
    </source>
</evidence>
<keyword evidence="4" id="KW-1185">Reference proteome</keyword>
<feature type="transmembrane region" description="Helical" evidence="2">
    <location>
        <begin position="106"/>
        <end position="127"/>
    </location>
</feature>
<protein>
    <recommendedName>
        <fullName evidence="5">DUF1449 family protein</fullName>
    </recommendedName>
</protein>
<dbReference type="RefSeq" id="WP_276269141.1">
    <property type="nucleotide sequence ID" value="NZ_JARJLM010000681.1"/>
</dbReference>
<dbReference type="EMBL" id="JARJLM010000681">
    <property type="protein sequence ID" value="MDF3839439.1"/>
    <property type="molecule type" value="Genomic_DNA"/>
</dbReference>
<keyword evidence="2" id="KW-1133">Transmembrane helix</keyword>
<keyword evidence="2" id="KW-0472">Membrane</keyword>
<feature type="transmembrane region" description="Helical" evidence="2">
    <location>
        <begin position="34"/>
        <end position="56"/>
    </location>
</feature>
<evidence type="ECO:0000313" key="3">
    <source>
        <dbReference type="EMBL" id="MDF3839439.1"/>
    </source>
</evidence>
<name>A0ABT6B403_9BURK</name>
<evidence type="ECO:0000256" key="1">
    <source>
        <dbReference type="SAM" id="MobiDB-lite"/>
    </source>
</evidence>
<evidence type="ECO:0000313" key="4">
    <source>
        <dbReference type="Proteomes" id="UP001216674"/>
    </source>
</evidence>
<organism evidence="3 4">
    <name type="scientific">Cupriavidus basilensis</name>
    <dbReference type="NCBI Taxonomy" id="68895"/>
    <lineage>
        <taxon>Bacteria</taxon>
        <taxon>Pseudomonadati</taxon>
        <taxon>Pseudomonadota</taxon>
        <taxon>Betaproteobacteria</taxon>
        <taxon>Burkholderiales</taxon>
        <taxon>Burkholderiaceae</taxon>
        <taxon>Cupriavidus</taxon>
    </lineage>
</organism>
<keyword evidence="2" id="KW-0812">Transmembrane</keyword>
<reference evidence="3 4" key="1">
    <citation type="submission" date="2023-03" db="EMBL/GenBank/DDBJ databases">
        <title>Draft assemblies of triclosan tolerant bacteria isolated from returned activated sludge.</title>
        <authorList>
            <person name="Van Hamelsveld S."/>
        </authorList>
    </citation>
    <scope>NUCLEOTIDE SEQUENCE [LARGE SCALE GENOMIC DNA]</scope>
    <source>
        <strain evidence="3 4">GW210010_S58</strain>
    </source>
</reference>
<comment type="caution">
    <text evidence="3">The sequence shown here is derived from an EMBL/GenBank/DDBJ whole genome shotgun (WGS) entry which is preliminary data.</text>
</comment>
<proteinExistence type="predicted"/>
<gene>
    <name evidence="3" type="ORF">P3W85_41865</name>
</gene>
<feature type="region of interest" description="Disordered" evidence="1">
    <location>
        <begin position="229"/>
        <end position="274"/>
    </location>
</feature>
<feature type="transmembrane region" description="Helical" evidence="2">
    <location>
        <begin position="76"/>
        <end position="94"/>
    </location>
</feature>
<sequence length="274" mass="29830">MAVRPSPATDSKESKATSPSVEPLNWKMLYRIPVVLLVVLALVGPGLIVGYLPMIASETLGAQLDRPMRYAPYSTWLWRGLLLLCMTHVAYAVYRLASWLGRKTSPALFPVEILVPISLFACCVGFLSDQHVILNAINVHAGFRIEKSATLLESSVSCTTTSGRSGRRSTTCDRRTRIIGPEGKLYVRGPTDDRVIEASRPGDRLQLTICQSIFGTSLMAVDRIDPWGRKPSSLDRSVEADSASPAALTCKQRKPPPSPSVMDALSVSPHNATP</sequence>
<accession>A0ABT6B403</accession>
<feature type="compositionally biased region" description="Basic and acidic residues" evidence="1">
    <location>
        <begin position="229"/>
        <end position="239"/>
    </location>
</feature>
<evidence type="ECO:0000256" key="2">
    <source>
        <dbReference type="SAM" id="Phobius"/>
    </source>
</evidence>
<dbReference type="Proteomes" id="UP001216674">
    <property type="component" value="Unassembled WGS sequence"/>
</dbReference>